<dbReference type="Proteomes" id="UP000065822">
    <property type="component" value="Chromosome"/>
</dbReference>
<dbReference type="InterPro" id="IPR050627">
    <property type="entry name" value="Nitroreductase/BluB"/>
</dbReference>
<protein>
    <submittedName>
        <fullName evidence="1 2">Nitroreductase</fullName>
    </submittedName>
</protein>
<dbReference type="NCBIfam" id="NF047509">
    <property type="entry name" value="Rv3131_FMN_oxido"/>
    <property type="match status" value="1"/>
</dbReference>
<evidence type="ECO:0000313" key="4">
    <source>
        <dbReference type="Proteomes" id="UP000215539"/>
    </source>
</evidence>
<dbReference type="SUPFAM" id="SSF55469">
    <property type="entry name" value="FMN-dependent nitroreductase-like"/>
    <property type="match status" value="2"/>
</dbReference>
<dbReference type="AlphaFoldDB" id="A0AAX2GXP6"/>
<dbReference type="EMBL" id="CP014227">
    <property type="protein sequence ID" value="AMD86233.1"/>
    <property type="molecule type" value="Genomic_DNA"/>
</dbReference>
<organism evidence="2 4">
    <name type="scientific">Capnocytophaga haemolytica</name>
    <dbReference type="NCBI Taxonomy" id="45243"/>
    <lineage>
        <taxon>Bacteria</taxon>
        <taxon>Pseudomonadati</taxon>
        <taxon>Bacteroidota</taxon>
        <taxon>Flavobacteriia</taxon>
        <taxon>Flavobacteriales</taxon>
        <taxon>Flavobacteriaceae</taxon>
        <taxon>Capnocytophaga</taxon>
    </lineage>
</organism>
<dbReference type="GO" id="GO:0016491">
    <property type="term" value="F:oxidoreductase activity"/>
    <property type="evidence" value="ECO:0007669"/>
    <property type="project" value="InterPro"/>
</dbReference>
<gene>
    <name evidence="1" type="ORF">AXF12_07300</name>
    <name evidence="2" type="ORF">SAMEA44541418_00240</name>
</gene>
<dbReference type="InterPro" id="IPR000415">
    <property type="entry name" value="Nitroreductase-like"/>
</dbReference>
<dbReference type="Proteomes" id="UP000215539">
    <property type="component" value="Chromosome 1"/>
</dbReference>
<reference evidence="1 3" key="1">
    <citation type="submission" date="2016-02" db="EMBL/GenBank/DDBJ databases">
        <authorList>
            <person name="Holder M.E."/>
            <person name="Ajami N.J."/>
            <person name="Petrosino J.F."/>
        </authorList>
    </citation>
    <scope>NUCLEOTIDE SEQUENCE [LARGE SCALE GENOMIC DNA]</scope>
    <source>
        <strain evidence="1 3">CCUG 32990</strain>
    </source>
</reference>
<dbReference type="EMBL" id="LT906449">
    <property type="protein sequence ID" value="SNV02936.1"/>
    <property type="molecule type" value="Genomic_DNA"/>
</dbReference>
<proteinExistence type="predicted"/>
<evidence type="ECO:0000313" key="2">
    <source>
        <dbReference type="EMBL" id="SNV02936.1"/>
    </source>
</evidence>
<keyword evidence="3" id="KW-1185">Reference proteome</keyword>
<evidence type="ECO:0000313" key="3">
    <source>
        <dbReference type="Proteomes" id="UP000065822"/>
    </source>
</evidence>
<name>A0AAX2GXP6_9FLAO</name>
<dbReference type="Gene3D" id="3.40.109.10">
    <property type="entry name" value="NADH Oxidase"/>
    <property type="match status" value="2"/>
</dbReference>
<dbReference type="PANTHER" id="PTHR23026">
    <property type="entry name" value="NADPH NITROREDUCTASE"/>
    <property type="match status" value="1"/>
</dbReference>
<reference evidence="2 4" key="2">
    <citation type="submission" date="2017-06" db="EMBL/GenBank/DDBJ databases">
        <authorList>
            <consortium name="Pathogen Informatics"/>
        </authorList>
    </citation>
    <scope>NUCLEOTIDE SEQUENCE [LARGE SCALE GENOMIC DNA]</scope>
    <source>
        <strain evidence="2 4">NCTC12947</strain>
    </source>
</reference>
<accession>A0AAX2GXP6</accession>
<sequence length="335" mass="37324">MFTVLSLIFAMKTVAQENELYQMVQYATKAPSGHNTQPWQFTIGKDTITITPVLAKSLPEVDPHNRELFISLGCAAENLRIAASHFGYTTSTAVSAEGIITIALSKSTGASADPLFEQISKRQTNRSLYDGRAIPQETLDRLLDALPTTGTHLRTWAVNAPEVETLTRAVMDGNTYQMNDKGFKKELLSWIRFNKRHSEQTSDGLSYAVMGAPNLPRWITKPIITLMLKGKTQNKSDHKKIASSSHLLLLSTDEDTIPAWIALGATLQRTLLALTAQGIANAYLNQPCEVPSLRERLRAQLLGNKEYPQILLRIGYAQPMPYSKRKPMEEVVRKE</sequence>
<evidence type="ECO:0000313" key="1">
    <source>
        <dbReference type="EMBL" id="AMD86233.1"/>
    </source>
</evidence>
<dbReference type="PANTHER" id="PTHR23026:SF123">
    <property type="entry name" value="NAD(P)H NITROREDUCTASE RV3131-RELATED"/>
    <property type="match status" value="1"/>
</dbReference>
<dbReference type="KEGG" id="chg:AXF12_07300"/>